<feature type="transmembrane region" description="Helical" evidence="6">
    <location>
        <begin position="274"/>
        <end position="291"/>
    </location>
</feature>
<feature type="transmembrane region" description="Helical" evidence="6">
    <location>
        <begin position="127"/>
        <end position="147"/>
    </location>
</feature>
<keyword evidence="3 6" id="KW-0812">Transmembrane</keyword>
<feature type="transmembrane region" description="Helical" evidence="6">
    <location>
        <begin position="187"/>
        <end position="205"/>
    </location>
</feature>
<dbReference type="PANTHER" id="PTHR32322:SF2">
    <property type="entry name" value="EAMA DOMAIN-CONTAINING PROTEIN"/>
    <property type="match status" value="1"/>
</dbReference>
<keyword evidence="4 6" id="KW-1133">Transmembrane helix</keyword>
<dbReference type="InterPro" id="IPR037185">
    <property type="entry name" value="EmrE-like"/>
</dbReference>
<evidence type="ECO:0000256" key="5">
    <source>
        <dbReference type="ARBA" id="ARBA00023136"/>
    </source>
</evidence>
<comment type="similarity">
    <text evidence="2">Belongs to the EamA transporter family.</text>
</comment>
<evidence type="ECO:0000256" key="6">
    <source>
        <dbReference type="SAM" id="Phobius"/>
    </source>
</evidence>
<feature type="domain" description="EamA" evidence="7">
    <location>
        <begin position="159"/>
        <end position="290"/>
    </location>
</feature>
<feature type="transmembrane region" description="Helical" evidence="6">
    <location>
        <begin position="250"/>
        <end position="268"/>
    </location>
</feature>
<evidence type="ECO:0000313" key="8">
    <source>
        <dbReference type="EMBL" id="NMD98505.1"/>
    </source>
</evidence>
<keyword evidence="9" id="KW-1185">Reference proteome</keyword>
<comment type="subcellular location">
    <subcellularLocation>
        <location evidence="1">Membrane</location>
        <topology evidence="1">Multi-pass membrane protein</topology>
    </subcellularLocation>
</comment>
<feature type="domain" description="EamA" evidence="7">
    <location>
        <begin position="6"/>
        <end position="145"/>
    </location>
</feature>
<feature type="transmembrane region" description="Helical" evidence="6">
    <location>
        <begin position="100"/>
        <end position="120"/>
    </location>
</feature>
<name>A0A848B978_9FIRM</name>
<protein>
    <submittedName>
        <fullName evidence="8">EamA family transporter</fullName>
    </submittedName>
</protein>
<sequence length="293" mass="31371">MKDRRRGVLYAVAGGVFWGGSGVAGQYLLQDAGFATEWLVTARLMLAGIILLALDAARHGGDIFRVWRSRRNCAELLFFGVCGMMLVSYSYFASIRYGNAAAATVLQYLMPAMIVLYTALRYRRWPSGLELFCVLLALAGTVLLVTHGDWRALAIPLPAFLWGLVAAVTGAIYTLSPKRLIRAWRAPLIVGWGMLVGGAAMAAATRPGLWSGCWTPLSSLAFLYLIVFGSVAAFALYLGSTKYIRPSEAGVLASVEPLTAIVLSVTLLGASFGVLDVLGSACILATVVLLARQ</sequence>
<evidence type="ECO:0000313" key="9">
    <source>
        <dbReference type="Proteomes" id="UP000543804"/>
    </source>
</evidence>
<accession>A0A848B978</accession>
<feature type="transmembrane region" description="Helical" evidence="6">
    <location>
        <begin position="75"/>
        <end position="94"/>
    </location>
</feature>
<dbReference type="EMBL" id="JABAFA010000006">
    <property type="protein sequence ID" value="NMD98505.1"/>
    <property type="molecule type" value="Genomic_DNA"/>
</dbReference>
<evidence type="ECO:0000256" key="4">
    <source>
        <dbReference type="ARBA" id="ARBA00022989"/>
    </source>
</evidence>
<comment type="caution">
    <text evidence="8">The sequence shown here is derived from an EMBL/GenBank/DDBJ whole genome shotgun (WGS) entry which is preliminary data.</text>
</comment>
<organism evidence="8 9">
    <name type="scientific">Selenomonas bovis</name>
    <dbReference type="NCBI Taxonomy" id="416586"/>
    <lineage>
        <taxon>Bacteria</taxon>
        <taxon>Bacillati</taxon>
        <taxon>Bacillota</taxon>
        <taxon>Negativicutes</taxon>
        <taxon>Selenomonadales</taxon>
        <taxon>Selenomonadaceae</taxon>
        <taxon>Selenomonas</taxon>
    </lineage>
</organism>
<feature type="transmembrane region" description="Helical" evidence="6">
    <location>
        <begin position="7"/>
        <end position="29"/>
    </location>
</feature>
<evidence type="ECO:0000259" key="7">
    <source>
        <dbReference type="Pfam" id="PF00892"/>
    </source>
</evidence>
<dbReference type="InterPro" id="IPR050638">
    <property type="entry name" value="AA-Vitamin_Transporters"/>
</dbReference>
<feature type="transmembrane region" description="Helical" evidence="6">
    <location>
        <begin position="35"/>
        <end position="54"/>
    </location>
</feature>
<reference evidence="8 9" key="1">
    <citation type="submission" date="2020-04" db="EMBL/GenBank/DDBJ databases">
        <authorList>
            <person name="Hitch T.C.A."/>
            <person name="Wylensek D."/>
            <person name="Clavel T."/>
        </authorList>
    </citation>
    <scope>NUCLEOTIDE SEQUENCE [LARGE SCALE GENOMIC DNA]</scope>
    <source>
        <strain evidence="8 9">PG-130-P53-12</strain>
    </source>
</reference>
<dbReference type="Proteomes" id="UP000543804">
    <property type="component" value="Unassembled WGS sequence"/>
</dbReference>
<evidence type="ECO:0000256" key="2">
    <source>
        <dbReference type="ARBA" id="ARBA00007362"/>
    </source>
</evidence>
<feature type="transmembrane region" description="Helical" evidence="6">
    <location>
        <begin position="153"/>
        <end position="175"/>
    </location>
</feature>
<evidence type="ECO:0000256" key="1">
    <source>
        <dbReference type="ARBA" id="ARBA00004141"/>
    </source>
</evidence>
<evidence type="ECO:0000256" key="3">
    <source>
        <dbReference type="ARBA" id="ARBA00022692"/>
    </source>
</evidence>
<gene>
    <name evidence="8" type="ORF">HF878_03270</name>
</gene>
<dbReference type="InterPro" id="IPR000620">
    <property type="entry name" value="EamA_dom"/>
</dbReference>
<dbReference type="Pfam" id="PF00892">
    <property type="entry name" value="EamA"/>
    <property type="match status" value="2"/>
</dbReference>
<dbReference type="GO" id="GO:0016020">
    <property type="term" value="C:membrane"/>
    <property type="evidence" value="ECO:0007669"/>
    <property type="project" value="UniProtKB-SubCell"/>
</dbReference>
<proteinExistence type="inferred from homology"/>
<dbReference type="AlphaFoldDB" id="A0A848B978"/>
<dbReference type="RefSeq" id="WP_170077192.1">
    <property type="nucleotide sequence ID" value="NZ_JABAFA010000006.1"/>
</dbReference>
<keyword evidence="5 6" id="KW-0472">Membrane</keyword>
<dbReference type="SUPFAM" id="SSF103481">
    <property type="entry name" value="Multidrug resistance efflux transporter EmrE"/>
    <property type="match status" value="2"/>
</dbReference>
<dbReference type="PANTHER" id="PTHR32322">
    <property type="entry name" value="INNER MEMBRANE TRANSPORTER"/>
    <property type="match status" value="1"/>
</dbReference>
<feature type="transmembrane region" description="Helical" evidence="6">
    <location>
        <begin position="217"/>
        <end position="238"/>
    </location>
</feature>